<accession>A0A7R8X653</accession>
<dbReference type="GO" id="GO:0034707">
    <property type="term" value="C:chloride channel complex"/>
    <property type="evidence" value="ECO:0007669"/>
    <property type="project" value="UniProtKB-KW"/>
</dbReference>
<comment type="caution">
    <text evidence="1">Lacks conserved residue(s) required for the propagation of feature annotation.</text>
</comment>
<dbReference type="AlphaFoldDB" id="A0A7R8X653"/>
<feature type="transmembrane region" description="Helical" evidence="1">
    <location>
        <begin position="162"/>
        <end position="180"/>
    </location>
</feature>
<keyword evidence="1" id="KW-0406">Ion transport</keyword>
<dbReference type="Proteomes" id="UP000677054">
    <property type="component" value="Unassembled WGS sequence"/>
</dbReference>
<keyword evidence="3" id="KW-1185">Reference proteome</keyword>
<dbReference type="InterPro" id="IPR042567">
    <property type="entry name" value="SPIN/Ssty_sf"/>
</dbReference>
<keyword evidence="1" id="KW-0812">Transmembrane</keyword>
<keyword evidence="1" id="KW-1133">Transmembrane helix</keyword>
<dbReference type="EMBL" id="CAJPEV010000029">
    <property type="protein sequence ID" value="CAG0879093.1"/>
    <property type="molecule type" value="Genomic_DNA"/>
</dbReference>
<dbReference type="EMBL" id="LR899546">
    <property type="protein sequence ID" value="CAD7240406.1"/>
    <property type="molecule type" value="Genomic_DNA"/>
</dbReference>
<keyword evidence="1" id="KW-0407">Ion channel</keyword>
<keyword evidence="1" id="KW-1003">Cell membrane</keyword>
<name>A0A7R8X653_9CRUS</name>
<keyword evidence="1" id="KW-0472">Membrane</keyword>
<comment type="similarity">
    <text evidence="1">Belongs to the anion channel-forming bestrophin (TC 1.A.46) family. Calcium-sensitive chloride channel subfamily.</text>
</comment>
<dbReference type="GO" id="GO:0005254">
    <property type="term" value="F:chloride channel activity"/>
    <property type="evidence" value="ECO:0007669"/>
    <property type="project" value="UniProtKB-KW"/>
</dbReference>
<reference evidence="2" key="1">
    <citation type="submission" date="2020-11" db="EMBL/GenBank/DDBJ databases">
        <authorList>
            <person name="Tran Van P."/>
        </authorList>
    </citation>
    <scope>NUCLEOTIDE SEQUENCE</scope>
</reference>
<evidence type="ECO:0000313" key="2">
    <source>
        <dbReference type="EMBL" id="CAD7240406.1"/>
    </source>
</evidence>
<keyword evidence="1" id="KW-0869">Chloride channel</keyword>
<evidence type="ECO:0000256" key="1">
    <source>
        <dbReference type="RuleBase" id="RU363126"/>
    </source>
</evidence>
<dbReference type="InterPro" id="IPR021134">
    <property type="entry name" value="Bestrophin-like"/>
</dbReference>
<gene>
    <name evidence="2" type="ORF">DSTB1V02_LOCUS430</name>
</gene>
<protein>
    <recommendedName>
        <fullName evidence="1">Bestrophin homolog</fullName>
    </recommendedName>
</protein>
<evidence type="ECO:0000313" key="3">
    <source>
        <dbReference type="Proteomes" id="UP000677054"/>
    </source>
</evidence>
<sequence length="236" mass="27134">MGSQFLITIKFCGLTIDLRDKDSLPCNTMEDVTKLCDVLKNSSERNALVLFHGKVSGKHEAGVMREMIRTLMTDNVAQHLFVLGEVASMQKEAFKPVDSLTSSRVNLEILYAFERMGKYPEFSRLKQQMAVVNHLRAAPWRLKSKHIAQWKGSVYKQLGVNMMIWVLLYYLLSCIYRFVLLPDQRIFRHYERNDASVLLWASIGRPAEELPRTTSYGLPFDVLGWNPRPVEAIHLA</sequence>
<keyword evidence="1" id="KW-0813">Transport</keyword>
<comment type="subcellular location">
    <subcellularLocation>
        <location evidence="1">Cell membrane</location>
        <topology evidence="1">Multi-pass membrane protein</topology>
    </subcellularLocation>
</comment>
<keyword evidence="1" id="KW-0868">Chloride</keyword>
<proteinExistence type="inferred from homology"/>
<dbReference type="Gene3D" id="2.80.10.70">
    <property type="entry name" value="Spindlin/Ssty"/>
    <property type="match status" value="1"/>
</dbReference>
<dbReference type="GO" id="GO:0005886">
    <property type="term" value="C:plasma membrane"/>
    <property type="evidence" value="ECO:0007669"/>
    <property type="project" value="UniProtKB-SubCell"/>
</dbReference>
<dbReference type="Pfam" id="PF01062">
    <property type="entry name" value="Bestrophin"/>
    <property type="match status" value="1"/>
</dbReference>
<comment type="function">
    <text evidence="1">Forms chloride channels.</text>
</comment>
<organism evidence="2">
    <name type="scientific">Darwinula stevensoni</name>
    <dbReference type="NCBI Taxonomy" id="69355"/>
    <lineage>
        <taxon>Eukaryota</taxon>
        <taxon>Metazoa</taxon>
        <taxon>Ecdysozoa</taxon>
        <taxon>Arthropoda</taxon>
        <taxon>Crustacea</taxon>
        <taxon>Oligostraca</taxon>
        <taxon>Ostracoda</taxon>
        <taxon>Podocopa</taxon>
        <taxon>Podocopida</taxon>
        <taxon>Darwinulocopina</taxon>
        <taxon>Darwinuloidea</taxon>
        <taxon>Darwinulidae</taxon>
        <taxon>Darwinula</taxon>
    </lineage>
</organism>